<reference evidence="1" key="1">
    <citation type="submission" date="2019-04" db="EMBL/GenBank/DDBJ databases">
        <title>Evolution of Biomass-Degrading Anaerobic Consortia Revealed by Metagenomics.</title>
        <authorList>
            <person name="Peng X."/>
        </authorList>
    </citation>
    <scope>NUCLEOTIDE SEQUENCE</scope>
    <source>
        <strain evidence="1">SIG12</strain>
    </source>
</reference>
<proteinExistence type="predicted"/>
<evidence type="ECO:0000313" key="2">
    <source>
        <dbReference type="Proteomes" id="UP000762703"/>
    </source>
</evidence>
<comment type="caution">
    <text evidence="1">The sequence shown here is derived from an EMBL/GenBank/DDBJ whole genome shotgun (WGS) entry which is preliminary data.</text>
</comment>
<dbReference type="RefSeq" id="WP_303737260.1">
    <property type="nucleotide sequence ID" value="NZ_SUTE01000061.1"/>
</dbReference>
<evidence type="ECO:0000313" key="1">
    <source>
        <dbReference type="EMBL" id="MBE6505615.1"/>
    </source>
</evidence>
<dbReference type="EMBL" id="SUTE01000061">
    <property type="protein sequence ID" value="MBE6505615.1"/>
    <property type="molecule type" value="Genomic_DNA"/>
</dbReference>
<protein>
    <submittedName>
        <fullName evidence="1">Uncharacterized protein</fullName>
    </submittedName>
</protein>
<organism evidence="1 2">
    <name type="scientific">Methanobrevibacter millerae</name>
    <dbReference type="NCBI Taxonomy" id="230361"/>
    <lineage>
        <taxon>Archaea</taxon>
        <taxon>Methanobacteriati</taxon>
        <taxon>Methanobacteriota</taxon>
        <taxon>Methanomada group</taxon>
        <taxon>Methanobacteria</taxon>
        <taxon>Methanobacteriales</taxon>
        <taxon>Methanobacteriaceae</taxon>
        <taxon>Methanobrevibacter</taxon>
    </lineage>
</organism>
<dbReference type="AlphaFoldDB" id="A0A8T3VGK4"/>
<gene>
    <name evidence="1" type="ORF">E7Z73_07755</name>
</gene>
<name>A0A8T3VGK4_9EURY</name>
<accession>A0A8T3VGK4</accession>
<dbReference type="Proteomes" id="UP000762703">
    <property type="component" value="Unassembled WGS sequence"/>
</dbReference>
<sequence length="119" mass="14251">MVVTIEDIKSVYNHFFKFQEAYKNLLGNVLKELPKTLFYNIRDIEYDAACDGTIYINFENWQQMPYDSLDEVVDIFKGIFENAHEAMFNDYIWYDMDPTFNDDEFSIGIRLLSSVRWDE</sequence>